<feature type="non-terminal residue" evidence="2">
    <location>
        <position position="123"/>
    </location>
</feature>
<reference evidence="2 3" key="1">
    <citation type="journal article" date="2018" name="Nat. Biotechnol.">
        <title>A standardized bacterial taxonomy based on genome phylogeny substantially revises the tree of life.</title>
        <authorList>
            <person name="Parks D.H."/>
            <person name="Chuvochina M."/>
            <person name="Waite D.W."/>
            <person name="Rinke C."/>
            <person name="Skarshewski A."/>
            <person name="Chaumeil P.A."/>
            <person name="Hugenholtz P."/>
        </authorList>
    </citation>
    <scope>NUCLEOTIDE SEQUENCE [LARGE SCALE GENOMIC DNA]</scope>
    <source>
        <strain evidence="2">UBA11482</strain>
    </source>
</reference>
<dbReference type="Proteomes" id="UP000262954">
    <property type="component" value="Unassembled WGS sequence"/>
</dbReference>
<accession>A0A354M441</accession>
<dbReference type="SUPFAM" id="SSF49785">
    <property type="entry name" value="Galactose-binding domain-like"/>
    <property type="match status" value="1"/>
</dbReference>
<name>A0A354M441_9BACT</name>
<comment type="caution">
    <text evidence="2">The sequence shown here is derived from an EMBL/GenBank/DDBJ whole genome shotgun (WGS) entry which is preliminary data.</text>
</comment>
<dbReference type="EMBL" id="DNWC01000129">
    <property type="protein sequence ID" value="HBJ09280.1"/>
    <property type="molecule type" value="Genomic_DNA"/>
</dbReference>
<gene>
    <name evidence="2" type="ORF">DDY73_09785</name>
</gene>
<keyword evidence="1" id="KW-0732">Signal</keyword>
<dbReference type="InterPro" id="IPR051913">
    <property type="entry name" value="GH2_Domain-Containing"/>
</dbReference>
<feature type="signal peptide" evidence="1">
    <location>
        <begin position="1"/>
        <end position="27"/>
    </location>
</feature>
<evidence type="ECO:0000256" key="1">
    <source>
        <dbReference type="SAM" id="SignalP"/>
    </source>
</evidence>
<dbReference type="Gene3D" id="2.60.120.260">
    <property type="entry name" value="Galactose-binding domain-like"/>
    <property type="match status" value="1"/>
</dbReference>
<dbReference type="PANTHER" id="PTHR42732:SF2">
    <property type="entry name" value="BETA-MANNOSIDASE"/>
    <property type="match status" value="1"/>
</dbReference>
<dbReference type="InterPro" id="IPR008979">
    <property type="entry name" value="Galactose-bd-like_sf"/>
</dbReference>
<dbReference type="PANTHER" id="PTHR42732">
    <property type="entry name" value="BETA-GALACTOSIDASE"/>
    <property type="match status" value="1"/>
</dbReference>
<proteinExistence type="predicted"/>
<feature type="chain" id="PRO_5016967244" description="Beta-galactosidase" evidence="1">
    <location>
        <begin position="28"/>
        <end position="123"/>
    </location>
</feature>
<evidence type="ECO:0000313" key="2">
    <source>
        <dbReference type="EMBL" id="HBJ09280.1"/>
    </source>
</evidence>
<protein>
    <recommendedName>
        <fullName evidence="4">Beta-galactosidase</fullName>
    </recommendedName>
</protein>
<organism evidence="2 3">
    <name type="scientific">Coprobacter fastidiosus</name>
    <dbReference type="NCBI Taxonomy" id="1099853"/>
    <lineage>
        <taxon>Bacteria</taxon>
        <taxon>Pseudomonadati</taxon>
        <taxon>Bacteroidota</taxon>
        <taxon>Bacteroidia</taxon>
        <taxon>Bacteroidales</taxon>
        <taxon>Barnesiellaceae</taxon>
        <taxon>Coprobacter</taxon>
    </lineage>
</organism>
<sequence length="123" mass="14518">MTKEKIKAVRMLAICCVLTFLCPELHAQFKTKKAPIMTKWAKNVHIEKPHPEYPRPQMTRNEWMNLNGVWEFQRSADLNEKPPFGKKLTENILVPFPVESALSGIMEQLDKFWYRRTFEIPSK</sequence>
<dbReference type="AlphaFoldDB" id="A0A354M441"/>
<evidence type="ECO:0008006" key="4">
    <source>
        <dbReference type="Google" id="ProtNLM"/>
    </source>
</evidence>
<evidence type="ECO:0000313" key="3">
    <source>
        <dbReference type="Proteomes" id="UP000262954"/>
    </source>
</evidence>